<organism evidence="1 2">
    <name type="scientific">Paraburkholderia dinghuensis</name>
    <dbReference type="NCBI Taxonomy" id="2305225"/>
    <lineage>
        <taxon>Bacteria</taxon>
        <taxon>Pseudomonadati</taxon>
        <taxon>Pseudomonadota</taxon>
        <taxon>Betaproteobacteria</taxon>
        <taxon>Burkholderiales</taxon>
        <taxon>Burkholderiaceae</taxon>
        <taxon>Paraburkholderia</taxon>
    </lineage>
</organism>
<dbReference type="InterPro" id="IPR010985">
    <property type="entry name" value="Ribbon_hlx_hlx"/>
</dbReference>
<dbReference type="SUPFAM" id="SSF47598">
    <property type="entry name" value="Ribbon-helix-helix"/>
    <property type="match status" value="1"/>
</dbReference>
<sequence>MNTKFKLSPNQHAEPQPATAEEFANAAGMVRSQQAERPLKPVRLNLDLTPSFHERLKLRAAELRLTGAQYIRELVLKDLRESILK</sequence>
<name>A0A3N6M8Z7_9BURK</name>
<accession>A0A3N6M8Z7</accession>
<proteinExistence type="predicted"/>
<evidence type="ECO:0000313" key="1">
    <source>
        <dbReference type="EMBL" id="RQH00194.1"/>
    </source>
</evidence>
<keyword evidence="2" id="KW-1185">Reference proteome</keyword>
<protein>
    <submittedName>
        <fullName evidence="1">Uncharacterized protein</fullName>
    </submittedName>
</protein>
<dbReference type="Proteomes" id="UP000272778">
    <property type="component" value="Unassembled WGS sequence"/>
</dbReference>
<dbReference type="EMBL" id="RQIS01000029">
    <property type="protein sequence ID" value="RQH00194.1"/>
    <property type="molecule type" value="Genomic_DNA"/>
</dbReference>
<dbReference type="GO" id="GO:0006355">
    <property type="term" value="P:regulation of DNA-templated transcription"/>
    <property type="evidence" value="ECO:0007669"/>
    <property type="project" value="InterPro"/>
</dbReference>
<reference evidence="1 2" key="1">
    <citation type="submission" date="2018-11" db="EMBL/GenBank/DDBJ databases">
        <title>Paraburkholderia sp. DHOA04, isolated from soil.</title>
        <authorList>
            <person name="Gao Z.-H."/>
            <person name="Qiu L.-H."/>
            <person name="Fu J.-C."/>
        </authorList>
    </citation>
    <scope>NUCLEOTIDE SEQUENCE [LARGE SCALE GENOMIC DNA]</scope>
    <source>
        <strain evidence="1 2">DHOA04</strain>
    </source>
</reference>
<gene>
    <name evidence="1" type="ORF">D1Y85_25495</name>
</gene>
<dbReference type="RefSeq" id="WP_124153854.1">
    <property type="nucleotide sequence ID" value="NZ_RQIS01000029.1"/>
</dbReference>
<dbReference type="OrthoDB" id="9030280at2"/>
<comment type="caution">
    <text evidence="1">The sequence shown here is derived from an EMBL/GenBank/DDBJ whole genome shotgun (WGS) entry which is preliminary data.</text>
</comment>
<evidence type="ECO:0000313" key="2">
    <source>
        <dbReference type="Proteomes" id="UP000272778"/>
    </source>
</evidence>
<dbReference type="AlphaFoldDB" id="A0A3N6M8Z7"/>